<dbReference type="RefSeq" id="WP_154554213.1">
    <property type="nucleotide sequence ID" value="NZ_VUNA01000007.1"/>
</dbReference>
<dbReference type="InterPro" id="IPR048813">
    <property type="entry name" value="GP7-like"/>
</dbReference>
<dbReference type="NCBIfam" id="NF045672">
    <property type="entry name" value="MCP_gp7_epsi_15"/>
    <property type="match status" value="1"/>
</dbReference>
<name>A0A6N7XHD6_9FIRM</name>
<comment type="caution">
    <text evidence="1">The sequence shown here is derived from an EMBL/GenBank/DDBJ whole genome shotgun (WGS) entry which is preliminary data.</text>
</comment>
<protein>
    <submittedName>
        <fullName evidence="1">Phage capsid protein</fullName>
    </submittedName>
</protein>
<accession>A0A6N7XHD6</accession>
<evidence type="ECO:0000313" key="2">
    <source>
        <dbReference type="Proteomes" id="UP000469424"/>
    </source>
</evidence>
<proteinExistence type="predicted"/>
<dbReference type="AlphaFoldDB" id="A0A6N7XHD6"/>
<keyword evidence="2" id="KW-1185">Reference proteome</keyword>
<reference evidence="1 2" key="1">
    <citation type="submission" date="2019-08" db="EMBL/GenBank/DDBJ databases">
        <title>In-depth cultivation of the pig gut microbiome towards novel bacterial diversity and tailored functional studies.</title>
        <authorList>
            <person name="Wylensek D."/>
            <person name="Hitch T.C.A."/>
            <person name="Clavel T."/>
        </authorList>
    </citation>
    <scope>NUCLEOTIDE SEQUENCE [LARGE SCALE GENOMIC DNA]</scope>
    <source>
        <strain evidence="1 2">WCA-MUC-591-APC-4B</strain>
    </source>
</reference>
<gene>
    <name evidence="1" type="ORF">FYJ65_04705</name>
</gene>
<dbReference type="Proteomes" id="UP000469424">
    <property type="component" value="Unassembled WGS sequence"/>
</dbReference>
<organism evidence="1 2">
    <name type="scientific">Mogibacterium kristiansenii</name>
    <dbReference type="NCBI Taxonomy" id="2606708"/>
    <lineage>
        <taxon>Bacteria</taxon>
        <taxon>Bacillati</taxon>
        <taxon>Bacillota</taxon>
        <taxon>Clostridia</taxon>
        <taxon>Peptostreptococcales</taxon>
        <taxon>Anaerovoracaceae</taxon>
        <taxon>Mogibacterium</taxon>
    </lineage>
</organism>
<evidence type="ECO:0000313" key="1">
    <source>
        <dbReference type="EMBL" id="MST70648.1"/>
    </source>
</evidence>
<dbReference type="EMBL" id="VUNA01000007">
    <property type="protein sequence ID" value="MST70648.1"/>
    <property type="molecule type" value="Genomic_DNA"/>
</dbReference>
<sequence length="330" mass="36018">MAMTLAEMRAGMSDKVAQQVVDTFLRESEILQMLPFDDTVSPSGGSTLTYSYLQKKLPSTAAFRQLNQEYESSQATVEQKSANLKIFGGKFTMDRVLKTAEGRYNNLSFQMEEKIRAAISLFHHTLINGNSTTSTEEFDGLDKMLVGTSTEFNTGSIIDVSNITSLRANADQLYEELMNLVRMTDADALLMNTQMLGKVQTLARTLGYKTESEEAFGRKVVSMDGVRFMDLGNHYTVSGDTATANSVVKSGLKRSVGGSEKTGLTDIYGVKFDINDGFHAATLTGDASIKTYVPNFDDPGAVKDGEVEMVAATVLKNTQHAGVLRNIKIG</sequence>